<comment type="subcellular location">
    <subcellularLocation>
        <location evidence="2">Nucleus</location>
    </subcellularLocation>
</comment>
<evidence type="ECO:0000313" key="4">
    <source>
        <dbReference type="EMBL" id="PVU99747.1"/>
    </source>
</evidence>
<protein>
    <recommendedName>
        <fullName evidence="2">Protein BCP1</fullName>
    </recommendedName>
</protein>
<organism evidence="4 5">
    <name type="scientific">Smittium megazygosporum</name>
    <dbReference type="NCBI Taxonomy" id="133381"/>
    <lineage>
        <taxon>Eukaryota</taxon>
        <taxon>Fungi</taxon>
        <taxon>Fungi incertae sedis</taxon>
        <taxon>Zoopagomycota</taxon>
        <taxon>Kickxellomycotina</taxon>
        <taxon>Harpellomycetes</taxon>
        <taxon>Harpellales</taxon>
        <taxon>Legeriomycetaceae</taxon>
        <taxon>Smittium</taxon>
    </lineage>
</organism>
<keyword evidence="2" id="KW-0813">Transport</keyword>
<evidence type="ECO:0000313" key="5">
    <source>
        <dbReference type="Proteomes" id="UP000245609"/>
    </source>
</evidence>
<keyword evidence="2" id="KW-0539">Nucleus</keyword>
<dbReference type="STRING" id="133381.A0A2T9Z571"/>
<evidence type="ECO:0000256" key="1">
    <source>
        <dbReference type="ARBA" id="ARBA00006781"/>
    </source>
</evidence>
<proteinExistence type="inferred from homology"/>
<dbReference type="GO" id="GO:0005634">
    <property type="term" value="C:nucleus"/>
    <property type="evidence" value="ECO:0007669"/>
    <property type="project" value="UniProtKB-SubCell"/>
</dbReference>
<dbReference type="Pfam" id="PF13862">
    <property type="entry name" value="BCCIP"/>
    <property type="match status" value="1"/>
</dbReference>
<dbReference type="GO" id="GO:0015031">
    <property type="term" value="P:protein transport"/>
    <property type="evidence" value="ECO:0007669"/>
    <property type="project" value="UniProtKB-KW"/>
</dbReference>
<dbReference type="AlphaFoldDB" id="A0A2T9Z571"/>
<dbReference type="InterPro" id="IPR025602">
    <property type="entry name" value="BCP1_family"/>
</dbReference>
<evidence type="ECO:0000256" key="3">
    <source>
        <dbReference type="SAM" id="MobiDB-lite"/>
    </source>
</evidence>
<accession>A0A2T9Z571</accession>
<comment type="similarity">
    <text evidence="1 2">Belongs to the BCP1 family.</text>
</comment>
<dbReference type="PIRSF" id="PIRSF028983">
    <property type="entry name" value="BCP1"/>
    <property type="match status" value="1"/>
</dbReference>
<keyword evidence="5" id="KW-1185">Reference proteome</keyword>
<dbReference type="Proteomes" id="UP000245609">
    <property type="component" value="Unassembled WGS sequence"/>
</dbReference>
<keyword evidence="2" id="KW-0653">Protein transport</keyword>
<feature type="compositionally biased region" description="Acidic residues" evidence="3">
    <location>
        <begin position="10"/>
        <end position="34"/>
    </location>
</feature>
<comment type="caution">
    <text evidence="4">The sequence shown here is derived from an EMBL/GenBank/DDBJ whole genome shotgun (WGS) entry which is preliminary data.</text>
</comment>
<feature type="region of interest" description="Disordered" evidence="3">
    <location>
        <begin position="1"/>
        <end position="34"/>
    </location>
</feature>
<comment type="function">
    <text evidence="2">Involved in nuclear export, actin cytoskeleton organization and vesicular transport.</text>
</comment>
<gene>
    <name evidence="4" type="ORF">BB560_005460</name>
</gene>
<reference evidence="4 5" key="1">
    <citation type="journal article" date="2018" name="MBio">
        <title>Comparative Genomics Reveals the Core Gene Toolbox for the Fungus-Insect Symbiosis.</title>
        <authorList>
            <person name="Wang Y."/>
            <person name="Stata M."/>
            <person name="Wang W."/>
            <person name="Stajich J.E."/>
            <person name="White M.M."/>
            <person name="Moncalvo J.M."/>
        </authorList>
    </citation>
    <scope>NUCLEOTIDE SEQUENCE [LARGE SCALE GENOMIC DNA]</scope>
    <source>
        <strain evidence="4 5">SC-DP-2</strain>
    </source>
</reference>
<name>A0A2T9Z571_9FUNG</name>
<dbReference type="PANTHER" id="PTHR13261:SF0">
    <property type="entry name" value="BRCA2 AND CDKN1A-INTERACTING PROTEIN"/>
    <property type="match status" value="1"/>
</dbReference>
<dbReference type="PANTHER" id="PTHR13261">
    <property type="entry name" value="BRCA2 AND CDKN1A INTERACTING PROTEIN"/>
    <property type="match status" value="1"/>
</dbReference>
<evidence type="ECO:0000256" key="2">
    <source>
        <dbReference type="PIRNR" id="PIRNR028983"/>
    </source>
</evidence>
<dbReference type="OrthoDB" id="27543at2759"/>
<dbReference type="EMBL" id="MBFS01002229">
    <property type="protein sequence ID" value="PVU99747.1"/>
    <property type="molecule type" value="Genomic_DNA"/>
</dbReference>
<sequence>MSKEKRALENLEESEEEEYYMDSPISEDADSEDSSEVDMVNVDFEFFDLKEIDFHAIKRLLIQYFGDDNTLFDLGELADLIVKQKYVGSTVKVEKEEDPYAFFTVLNLTEYKEKQCIKQIVNYLVGKSESNKNAHLKLVDLVVDQNNGKLPEVGLLLHERLPNMPPQIVPPMMKMLFEEIQWAIEDKERYEFEWYILVSPTFKEISPNKSKSSGSATDPSGKKKHAKSFDHISYLHQEDEFIAPFADFSFDFKLSNSTRPTGTLNAFGEYSLNFRRRCFVFHKDKLPLIYDKLETLFRA</sequence>